<accession>A0A4S8J1P2</accession>
<comment type="caution">
    <text evidence="2">The sequence shown here is derived from an EMBL/GenBank/DDBJ whole genome shotgun (WGS) entry which is preliminary data.</text>
</comment>
<evidence type="ECO:0000313" key="3">
    <source>
        <dbReference type="Proteomes" id="UP000317650"/>
    </source>
</evidence>
<feature type="compositionally biased region" description="Low complexity" evidence="1">
    <location>
        <begin position="44"/>
        <end position="54"/>
    </location>
</feature>
<keyword evidence="3" id="KW-1185">Reference proteome</keyword>
<organism evidence="2 3">
    <name type="scientific">Musa balbisiana</name>
    <name type="common">Banana</name>
    <dbReference type="NCBI Taxonomy" id="52838"/>
    <lineage>
        <taxon>Eukaryota</taxon>
        <taxon>Viridiplantae</taxon>
        <taxon>Streptophyta</taxon>
        <taxon>Embryophyta</taxon>
        <taxon>Tracheophyta</taxon>
        <taxon>Spermatophyta</taxon>
        <taxon>Magnoliopsida</taxon>
        <taxon>Liliopsida</taxon>
        <taxon>Zingiberales</taxon>
        <taxon>Musaceae</taxon>
        <taxon>Musa</taxon>
    </lineage>
</organism>
<evidence type="ECO:0000313" key="2">
    <source>
        <dbReference type="EMBL" id="THU54909.1"/>
    </source>
</evidence>
<sequence>MRINSTPNRIPPVAPASRTGSPLAPQVEEGHHSLRPMFRRREVSASASASALASRHGNQHEDVNTGEDDSPAPGWLASPTSATKRTPGWPRVYAAA</sequence>
<reference evidence="2 3" key="1">
    <citation type="journal article" date="2019" name="Nat. Plants">
        <title>Genome sequencing of Musa balbisiana reveals subgenome evolution and function divergence in polyploid bananas.</title>
        <authorList>
            <person name="Yao X."/>
        </authorList>
    </citation>
    <scope>NUCLEOTIDE SEQUENCE [LARGE SCALE GENOMIC DNA]</scope>
    <source>
        <strain evidence="3">cv. DH-PKW</strain>
        <tissue evidence="2">Leaves</tissue>
    </source>
</reference>
<gene>
    <name evidence="2" type="ORF">C4D60_Mb11t01020</name>
</gene>
<dbReference type="Proteomes" id="UP000317650">
    <property type="component" value="Chromosome 11"/>
</dbReference>
<feature type="region of interest" description="Disordered" evidence="1">
    <location>
        <begin position="1"/>
        <end position="96"/>
    </location>
</feature>
<dbReference type="EMBL" id="PYDT01000007">
    <property type="protein sequence ID" value="THU54909.1"/>
    <property type="molecule type" value="Genomic_DNA"/>
</dbReference>
<proteinExistence type="predicted"/>
<evidence type="ECO:0000256" key="1">
    <source>
        <dbReference type="SAM" id="MobiDB-lite"/>
    </source>
</evidence>
<name>A0A4S8J1P2_MUSBA</name>
<protein>
    <submittedName>
        <fullName evidence="2">Uncharacterized protein</fullName>
    </submittedName>
</protein>
<dbReference type="AlphaFoldDB" id="A0A4S8J1P2"/>